<gene>
    <name evidence="4" type="ORF">BIY22_01960</name>
</gene>
<dbReference type="STRING" id="1381081.BIY22_01960"/>
<dbReference type="OrthoDB" id="7058190at2"/>
<dbReference type="AlphaFoldDB" id="A0A1Q9HQX1"/>
<dbReference type="HAMAP" id="MF_00789">
    <property type="entry name" value="UPF0319"/>
    <property type="match status" value="1"/>
</dbReference>
<evidence type="ECO:0000256" key="3">
    <source>
        <dbReference type="HAMAP-Rule" id="MF_00789"/>
    </source>
</evidence>
<evidence type="ECO:0000313" key="4">
    <source>
        <dbReference type="EMBL" id="OLQ93278.1"/>
    </source>
</evidence>
<dbReference type="InterPro" id="IPR018635">
    <property type="entry name" value="UPF0319"/>
</dbReference>
<dbReference type="Proteomes" id="UP000186313">
    <property type="component" value="Unassembled WGS sequence"/>
</dbReference>
<comment type="similarity">
    <text evidence="1 3">Belongs to the UPF0319 family.</text>
</comment>
<dbReference type="PANTHER" id="PTHR38108:SF1">
    <property type="entry name" value="UPF0319 PROTEIN YCCT"/>
    <property type="match status" value="1"/>
</dbReference>
<evidence type="ECO:0000256" key="1">
    <source>
        <dbReference type="ARBA" id="ARBA00008490"/>
    </source>
</evidence>
<evidence type="ECO:0000313" key="5">
    <source>
        <dbReference type="Proteomes" id="UP000186313"/>
    </source>
</evidence>
<dbReference type="PANTHER" id="PTHR38108">
    <property type="entry name" value="UPF0319 PROTEIN YCCT"/>
    <property type="match status" value="1"/>
</dbReference>
<feature type="chain" id="PRO_5013407596" description="UPF0319 protein BIY22_01960" evidence="3">
    <location>
        <begin position="20"/>
        <end position="213"/>
    </location>
</feature>
<protein>
    <recommendedName>
        <fullName evidence="3">UPF0319 protein BIY22_01960</fullName>
    </recommendedName>
</protein>
<accession>A0A1Q9HQX1</accession>
<sequence length="213" mass="23663" precursor="true">MKTVATLISGLFLAASVHAEVKIDIPDNIQVLAVNAEKAHVEGGLFSASKTLTLADGENQVVFRYAPYFSKGNDRIIVESDAVITKFTAENQQLSFDLPQYRNEREAEKQIGDWQVKLLDQQSQPIAIEQDVLQKDGLQIGRDYVQESKEYNRTNGIASLAVAGAVVTTSAQAVTLPANIKVDSNTAEEMLHFWYQKADVETRAKFKQFVNQQ</sequence>
<name>A0A1Q9HQX1_9VIBR</name>
<feature type="signal peptide" evidence="3">
    <location>
        <begin position="1"/>
        <end position="19"/>
    </location>
</feature>
<keyword evidence="2 3" id="KW-0732">Signal</keyword>
<proteinExistence type="inferred from homology"/>
<comment type="caution">
    <text evidence="4">The sequence shown here is derived from an EMBL/GenBank/DDBJ whole genome shotgun (WGS) entry which is preliminary data.</text>
</comment>
<dbReference type="RefSeq" id="WP_075705917.1">
    <property type="nucleotide sequence ID" value="NZ_MJMJ01000001.1"/>
</dbReference>
<evidence type="ECO:0000256" key="2">
    <source>
        <dbReference type="ARBA" id="ARBA00022729"/>
    </source>
</evidence>
<reference evidence="4 5" key="1">
    <citation type="submission" date="2016-09" db="EMBL/GenBank/DDBJ databases">
        <title>Genomic Taxonomy of the Vibrionaceae.</title>
        <authorList>
            <person name="Gonzalez-Castillo A."/>
            <person name="Gomez-Gil B."/>
            <person name="Enciso-Ibarra K."/>
        </authorList>
    </citation>
    <scope>NUCLEOTIDE SEQUENCE [LARGE SCALE GENOMIC DNA]</scope>
    <source>
        <strain evidence="4 5">CAIM 703</strain>
    </source>
</reference>
<dbReference type="Pfam" id="PF09829">
    <property type="entry name" value="DUF2057"/>
    <property type="match status" value="1"/>
</dbReference>
<organism evidence="4 5">
    <name type="scientific">Vibrio panuliri</name>
    <dbReference type="NCBI Taxonomy" id="1381081"/>
    <lineage>
        <taxon>Bacteria</taxon>
        <taxon>Pseudomonadati</taxon>
        <taxon>Pseudomonadota</taxon>
        <taxon>Gammaproteobacteria</taxon>
        <taxon>Vibrionales</taxon>
        <taxon>Vibrionaceae</taxon>
        <taxon>Vibrio</taxon>
    </lineage>
</organism>
<dbReference type="EMBL" id="MJMJ01000001">
    <property type="protein sequence ID" value="OLQ93278.1"/>
    <property type="molecule type" value="Genomic_DNA"/>
</dbReference>